<dbReference type="Proteomes" id="UP000823612">
    <property type="component" value="Unassembled WGS sequence"/>
</dbReference>
<feature type="domain" description="HTH luxR-type" evidence="2">
    <location>
        <begin position="478"/>
        <end position="505"/>
    </location>
</feature>
<dbReference type="GO" id="GO:0006355">
    <property type="term" value="P:regulation of DNA-templated transcription"/>
    <property type="evidence" value="ECO:0007669"/>
    <property type="project" value="InterPro"/>
</dbReference>
<dbReference type="AlphaFoldDB" id="A0A9D9DPW8"/>
<gene>
    <name evidence="3" type="ORF">IAB08_01205</name>
</gene>
<feature type="transmembrane region" description="Helical" evidence="1">
    <location>
        <begin position="341"/>
        <end position="362"/>
    </location>
</feature>
<evidence type="ECO:0000313" key="3">
    <source>
        <dbReference type="EMBL" id="MBO8431897.1"/>
    </source>
</evidence>
<dbReference type="InterPro" id="IPR016032">
    <property type="entry name" value="Sig_transdc_resp-reg_C-effctor"/>
</dbReference>
<evidence type="ECO:0000313" key="4">
    <source>
        <dbReference type="Proteomes" id="UP000823612"/>
    </source>
</evidence>
<evidence type="ECO:0000256" key="1">
    <source>
        <dbReference type="SAM" id="Phobius"/>
    </source>
</evidence>
<dbReference type="Gene3D" id="1.10.10.10">
    <property type="entry name" value="Winged helix-like DNA-binding domain superfamily/Winged helix DNA-binding domain"/>
    <property type="match status" value="1"/>
</dbReference>
<keyword evidence="1" id="KW-0472">Membrane</keyword>
<reference evidence="3" key="1">
    <citation type="submission" date="2020-10" db="EMBL/GenBank/DDBJ databases">
        <authorList>
            <person name="Gilroy R."/>
        </authorList>
    </citation>
    <scope>NUCLEOTIDE SEQUENCE</scope>
    <source>
        <strain evidence="3">2889</strain>
    </source>
</reference>
<dbReference type="SUPFAM" id="SSF46894">
    <property type="entry name" value="C-terminal effector domain of the bipartite response regulators"/>
    <property type="match status" value="1"/>
</dbReference>
<dbReference type="GO" id="GO:0003677">
    <property type="term" value="F:DNA binding"/>
    <property type="evidence" value="ECO:0007669"/>
    <property type="project" value="InterPro"/>
</dbReference>
<organism evidence="3 4">
    <name type="scientific">Candidatus Pullibacteroides excrementavium</name>
    <dbReference type="NCBI Taxonomy" id="2840905"/>
    <lineage>
        <taxon>Bacteria</taxon>
        <taxon>Pseudomonadati</taxon>
        <taxon>Bacteroidota</taxon>
        <taxon>Bacteroidia</taxon>
        <taxon>Bacteroidales</taxon>
        <taxon>Candidatus Pullibacteroides</taxon>
    </lineage>
</organism>
<keyword evidence="1" id="KW-0812">Transmembrane</keyword>
<dbReference type="PROSITE" id="PS00622">
    <property type="entry name" value="HTH_LUXR_1"/>
    <property type="match status" value="1"/>
</dbReference>
<keyword evidence="1" id="KW-1133">Transmembrane helix</keyword>
<name>A0A9D9DPW8_9BACT</name>
<dbReference type="SUPFAM" id="SSF48452">
    <property type="entry name" value="TPR-like"/>
    <property type="match status" value="1"/>
</dbReference>
<dbReference type="SMART" id="SM00421">
    <property type="entry name" value="HTH_LUXR"/>
    <property type="match status" value="1"/>
</dbReference>
<evidence type="ECO:0000259" key="2">
    <source>
        <dbReference type="PROSITE" id="PS00622"/>
    </source>
</evidence>
<reference evidence="3" key="2">
    <citation type="journal article" date="2021" name="PeerJ">
        <title>Extensive microbial diversity within the chicken gut microbiome revealed by metagenomics and culture.</title>
        <authorList>
            <person name="Gilroy R."/>
            <person name="Ravi A."/>
            <person name="Getino M."/>
            <person name="Pursley I."/>
            <person name="Horton D.L."/>
            <person name="Alikhan N.F."/>
            <person name="Baker D."/>
            <person name="Gharbi K."/>
            <person name="Hall N."/>
            <person name="Watson M."/>
            <person name="Adriaenssens E.M."/>
            <person name="Foster-Nyarko E."/>
            <person name="Jarju S."/>
            <person name="Secka A."/>
            <person name="Antonio M."/>
            <person name="Oren A."/>
            <person name="Chaudhuri R.R."/>
            <person name="La Ragione R."/>
            <person name="Hildebrand F."/>
            <person name="Pallen M.J."/>
        </authorList>
    </citation>
    <scope>NUCLEOTIDE SEQUENCE</scope>
    <source>
        <strain evidence="3">2889</strain>
    </source>
</reference>
<dbReference type="InterPro" id="IPR011990">
    <property type="entry name" value="TPR-like_helical_dom_sf"/>
</dbReference>
<accession>A0A9D9DPW8</accession>
<dbReference type="EMBL" id="JADIMZ010000016">
    <property type="protein sequence ID" value="MBO8431897.1"/>
    <property type="molecule type" value="Genomic_DNA"/>
</dbReference>
<dbReference type="Pfam" id="PF00196">
    <property type="entry name" value="GerE"/>
    <property type="match status" value="1"/>
</dbReference>
<sequence length="521" mass="59287">MPKWFCNISVAVVAFCGLNGFSYGRIERESALRKFDSCRACVQDNQRMPEDNVYCAYAELEAGMFLKDDSLILLAYMDLGKSFVELEQYGYALQYALYALLLAEEADDRAQAEANWLTGLVYAAIGNDLALGYLDKAYSYYYQHEDTANMIQTLNGKAILFGQQREYQQSIAVFEEMYRLCHLARWKGHQLPIMLNLATAYNLSGRVDEGLAMMGRIDSMAAGSDFLHSYGILYQLNYGELLHQAGLDSRAEEAFLSSLSLAEEAGDISSQLSCLEGLASISLDSRDFSKLSAYYWKMGAVRDSLAVLEKHSTDVEMDVVAETVRTERQLAELQARVRKRWLYGIALACVALAVGWAVFRSFRKRIKAERKNMELLDIELSQKKRELTEMSVYHHEVKKIVNETVRGLQRMETNTMASDDKRSLKKLYRQLEDSFSDNAQRFYDYIDTNYNDFISRLSQRYPSLTVSEKRVSVLLLVGSSTKDIAGMTNLSERTVNNIRSRIRKKLGIADNISIQSFLKTI</sequence>
<dbReference type="InterPro" id="IPR036388">
    <property type="entry name" value="WH-like_DNA-bd_sf"/>
</dbReference>
<comment type="caution">
    <text evidence="3">The sequence shown here is derived from an EMBL/GenBank/DDBJ whole genome shotgun (WGS) entry which is preliminary data.</text>
</comment>
<dbReference type="InterPro" id="IPR000792">
    <property type="entry name" value="Tscrpt_reg_LuxR_C"/>
</dbReference>
<protein>
    <submittedName>
        <fullName evidence="3">Helix-turn-helix transcriptional regulator</fullName>
    </submittedName>
</protein>
<proteinExistence type="predicted"/>
<dbReference type="Gene3D" id="1.25.40.10">
    <property type="entry name" value="Tetratricopeptide repeat domain"/>
    <property type="match status" value="1"/>
</dbReference>